<keyword evidence="1" id="KW-0436">Ligase</keyword>
<keyword evidence="2" id="KW-1185">Reference proteome</keyword>
<organism evidence="1 2">
    <name type="scientific">Spiromyces aspiralis</name>
    <dbReference type="NCBI Taxonomy" id="68401"/>
    <lineage>
        <taxon>Eukaryota</taxon>
        <taxon>Fungi</taxon>
        <taxon>Fungi incertae sedis</taxon>
        <taxon>Zoopagomycota</taxon>
        <taxon>Kickxellomycotina</taxon>
        <taxon>Kickxellomycetes</taxon>
        <taxon>Kickxellales</taxon>
        <taxon>Kickxellaceae</taxon>
        <taxon>Spiromyces</taxon>
    </lineage>
</organism>
<evidence type="ECO:0000313" key="2">
    <source>
        <dbReference type="Proteomes" id="UP001145114"/>
    </source>
</evidence>
<sequence>MPTVSIDKQDLYEYLGRNFTTKEFTELCFEFGIELEEDTTEELAERLKNLSVEERKVAVEERPQLKIDIPANRYDLLCFEGISRALKIYLEEQELPKYHKTAPKDVHRMIVHPDTAKVRPYIVCAILRGVRFTPSIYQSFIDLQEKLHNNICRHRTLASIGTHDLGTIKGPFRYEAKKPEDIVFVPLNQTELMDGRRLMEFYESDLHLRKYLPIIRDSALYPVVYDAEDHVLSLPPIINSNHSRITLDTRDVLIECTATSLTKANIVLNTVVAMFSQYCAEPFSVEPVVVEIDGRKEVYPEIEPRNMVADVEYINQVIGVNLTPEEIMRNLKRMSVHASPSSDGKQIEILVPPTRSDLLGPCDIVEDVAIAFGYNNIPRGFIKSSTIGGPLPINKLTDIVRREAAMAGWTEILTLSLCSHDENFGFLGRKDGGDEAVVLANPKTFEYQVARTLLLPGALKTIRENRKHALPMRIFEVSDVVLKDPTMERMARNERHFCAVFTDRAAQFEVVQGLLDRVMQMLCIPHTVADSTEPGYFLEQIDLPTFFPGRSAQVYFRKSRNATPTVLGQIGILHPDVLGKFELIYPCSAVEINIQPFL</sequence>
<comment type="caution">
    <text evidence="1">The sequence shown here is derived from an EMBL/GenBank/DDBJ whole genome shotgun (WGS) entry which is preliminary data.</text>
</comment>
<evidence type="ECO:0000313" key="1">
    <source>
        <dbReference type="EMBL" id="KAJ1675675.1"/>
    </source>
</evidence>
<name>A0ACC1HI08_9FUNG</name>
<dbReference type="Proteomes" id="UP001145114">
    <property type="component" value="Unassembled WGS sequence"/>
</dbReference>
<dbReference type="EC" id="6.1.1.20" evidence="1"/>
<protein>
    <submittedName>
        <fullName evidence="1">Phenylalanine--tRNA ligase subunit beta</fullName>
        <ecNumber evidence="1">6.1.1.20</ecNumber>
    </submittedName>
</protein>
<gene>
    <name evidence="1" type="primary">FRS1</name>
    <name evidence="1" type="ORF">EV182_000809</name>
</gene>
<proteinExistence type="predicted"/>
<reference evidence="1" key="1">
    <citation type="submission" date="2022-06" db="EMBL/GenBank/DDBJ databases">
        <title>Phylogenomic reconstructions and comparative analyses of Kickxellomycotina fungi.</title>
        <authorList>
            <person name="Reynolds N.K."/>
            <person name="Stajich J.E."/>
            <person name="Barry K."/>
            <person name="Grigoriev I.V."/>
            <person name="Crous P."/>
            <person name="Smith M.E."/>
        </authorList>
    </citation>
    <scope>NUCLEOTIDE SEQUENCE</scope>
    <source>
        <strain evidence="1">RSA 2271</strain>
    </source>
</reference>
<accession>A0ACC1HI08</accession>
<dbReference type="EMBL" id="JAMZIH010005209">
    <property type="protein sequence ID" value="KAJ1675675.1"/>
    <property type="molecule type" value="Genomic_DNA"/>
</dbReference>